<organism evidence="2 3">
    <name type="scientific">Marchantia polymorpha subsp. ruderalis</name>
    <dbReference type="NCBI Taxonomy" id="1480154"/>
    <lineage>
        <taxon>Eukaryota</taxon>
        <taxon>Viridiplantae</taxon>
        <taxon>Streptophyta</taxon>
        <taxon>Embryophyta</taxon>
        <taxon>Marchantiophyta</taxon>
        <taxon>Marchantiopsida</taxon>
        <taxon>Marchantiidae</taxon>
        <taxon>Marchantiales</taxon>
        <taxon>Marchantiaceae</taxon>
        <taxon>Marchantia</taxon>
    </lineage>
</organism>
<feature type="compositionally biased region" description="Basic and acidic residues" evidence="1">
    <location>
        <begin position="281"/>
        <end position="298"/>
    </location>
</feature>
<dbReference type="EMBL" id="LVLJ01003591">
    <property type="protein sequence ID" value="OAE20653.1"/>
    <property type="molecule type" value="Genomic_DNA"/>
</dbReference>
<evidence type="ECO:0000313" key="2">
    <source>
        <dbReference type="EMBL" id="OAE20653.1"/>
    </source>
</evidence>
<reference evidence="2" key="1">
    <citation type="submission" date="2016-03" db="EMBL/GenBank/DDBJ databases">
        <title>Mechanisms controlling the formation of the plant cell surface in tip-growing cells are functionally conserved among land plants.</title>
        <authorList>
            <person name="Honkanen S."/>
            <person name="Jones V.A."/>
            <person name="Morieri G."/>
            <person name="Champion C."/>
            <person name="Hetherington A.J."/>
            <person name="Kelly S."/>
            <person name="Saint-Marcoux D."/>
            <person name="Proust H."/>
            <person name="Prescott H."/>
            <person name="Dolan L."/>
        </authorList>
    </citation>
    <scope>NUCLEOTIDE SEQUENCE [LARGE SCALE GENOMIC DNA]</scope>
    <source>
        <tissue evidence="2">Whole gametophyte</tissue>
    </source>
</reference>
<accession>A0A176VJR5</accession>
<gene>
    <name evidence="2" type="ORF">AXG93_154s1270</name>
</gene>
<keyword evidence="3" id="KW-1185">Reference proteome</keyword>
<proteinExistence type="predicted"/>
<dbReference type="AlphaFoldDB" id="A0A176VJR5"/>
<feature type="region of interest" description="Disordered" evidence="1">
    <location>
        <begin position="336"/>
        <end position="415"/>
    </location>
</feature>
<comment type="caution">
    <text evidence="2">The sequence shown here is derived from an EMBL/GenBank/DDBJ whole genome shotgun (WGS) entry which is preliminary data.</text>
</comment>
<sequence length="446" mass="49050">MPTCRYHPLEPADRVCAPCLTSKLNSLSRREGGIRRFVDSFHTSAYPDEEDLPIFSLHGFGCELEKKNPGGGTISSLLRSESHRESAVSANAFFSCGSEMSTRLSADTHSEVDIKSAAAATPLRKSDSRRYKVEQLSAHFSDLGSDSSNAVAAAASSGSFNLPAAAAPLFPAHSTHFAGSDAEILQGLGQQSHHHHHHHQHLGAFSDRGCISDLITRENDVKYRKPCSFGQNLAKRAELKDPSHSHGICLKTPIWKFKLFSKSSPIWRLGLKGSKVTPSTSKRDVEMDNRGSHKEAARHSNTRRLIASPPDDSVRLWCPSPMVTFKEGSFRWGKSFDKGSGSCRKTGRDEPDALQAESEPQLQQQQSSTAGVFRRLFDLTQRRGTSASRSETESTASWNGTLRAQEMPPRSQYDEEQAQLAANILSWMDGAAATMSRFPEPELVVR</sequence>
<dbReference type="Proteomes" id="UP000077202">
    <property type="component" value="Unassembled WGS sequence"/>
</dbReference>
<feature type="compositionally biased region" description="Low complexity" evidence="1">
    <location>
        <begin position="382"/>
        <end position="397"/>
    </location>
</feature>
<feature type="region of interest" description="Disordered" evidence="1">
    <location>
        <begin position="275"/>
        <end position="311"/>
    </location>
</feature>
<name>A0A176VJR5_MARPO</name>
<evidence type="ECO:0000313" key="3">
    <source>
        <dbReference type="Proteomes" id="UP000077202"/>
    </source>
</evidence>
<evidence type="ECO:0000256" key="1">
    <source>
        <dbReference type="SAM" id="MobiDB-lite"/>
    </source>
</evidence>
<protein>
    <submittedName>
        <fullName evidence="2">Uncharacterized protein</fullName>
    </submittedName>
</protein>
<feature type="compositionally biased region" description="Low complexity" evidence="1">
    <location>
        <begin position="353"/>
        <end position="367"/>
    </location>
</feature>